<evidence type="ECO:0000256" key="2">
    <source>
        <dbReference type="ARBA" id="ARBA00022448"/>
    </source>
</evidence>
<feature type="compositionally biased region" description="Gly residues" evidence="4">
    <location>
        <begin position="27"/>
        <end position="42"/>
    </location>
</feature>
<dbReference type="AlphaFoldDB" id="A0A6B9FC81"/>
<reference evidence="5 6" key="1">
    <citation type="submission" date="2018-12" db="EMBL/GenBank/DDBJ databases">
        <title>Complete genome sequence of Haloplanus rallus MBLA0036.</title>
        <authorList>
            <person name="Nam Y.-d."/>
            <person name="Kang J."/>
            <person name="Chung W.-H."/>
            <person name="Park Y.S."/>
        </authorList>
    </citation>
    <scope>NUCLEOTIDE SEQUENCE [LARGE SCALE GENOMIC DNA]</scope>
    <source>
        <strain evidence="5 6">MBLA0036</strain>
    </source>
</reference>
<dbReference type="GeneID" id="43368443"/>
<accession>A0A6B9FC81</accession>
<evidence type="ECO:0000256" key="3">
    <source>
        <dbReference type="ARBA" id="ARBA00022729"/>
    </source>
</evidence>
<dbReference type="InterPro" id="IPR050490">
    <property type="entry name" value="Bact_solute-bd_prot1"/>
</dbReference>
<evidence type="ECO:0000313" key="6">
    <source>
        <dbReference type="Proteomes" id="UP000428325"/>
    </source>
</evidence>
<dbReference type="OrthoDB" id="30637at2157"/>
<proteinExistence type="inferred from homology"/>
<sequence>MSRETIDRRRFIRATGAAATVTALAGCSGGGGGGGGDGGDGGSESTPPGEDVEPADSIQYVGENTPPTKALRSITDRFTEETGIEVEYTLQPLLNYTETVASDLTSEAGNYDAMYVDPYNIGAPYYTDLEPLNAYIEDNDYDYEDHIEIHRIACSEYEGDGTIRGLPYDCPTILLAYRGDVFDEYGDQATSDLGFEAEPNPDMTWSQYMEVAKWINENVPDDVVEYGTGHMAKQHQSLANEFEMIQWSFGGTQLEGFDGKDPILPDDISAGFTDDASIEAAEFYQELVTEVAAPGSTTWNWSGVAEAFAGGNLAMAPEWHEFNGMFADPEASDVADSVRWTLAPTGPAENRNVQSHYGGSSVGINRHISPEKKKAAWMFIEWATSEEVQTELLKQAGGTPTRQSVYDRSEVEEASQMPASESPMPNVVPPILEGWDLDNVGQRPHHPDWLQLEEVIYSEGSAMVSGDQSAEATMQDCADGFSNIL</sequence>
<name>A0A6B9FC81_9EURY</name>
<dbReference type="PANTHER" id="PTHR43649:SF34">
    <property type="entry name" value="ABC TRANSPORTER PERIPLASMIC-BINDING PROTEIN YCJN-RELATED"/>
    <property type="match status" value="1"/>
</dbReference>
<dbReference type="InterPro" id="IPR006311">
    <property type="entry name" value="TAT_signal"/>
</dbReference>
<dbReference type="Pfam" id="PF13416">
    <property type="entry name" value="SBP_bac_8"/>
    <property type="match status" value="1"/>
</dbReference>
<evidence type="ECO:0000256" key="1">
    <source>
        <dbReference type="ARBA" id="ARBA00008520"/>
    </source>
</evidence>
<gene>
    <name evidence="5" type="ORF">EI982_02865</name>
</gene>
<dbReference type="PANTHER" id="PTHR43649">
    <property type="entry name" value="ARABINOSE-BINDING PROTEIN-RELATED"/>
    <property type="match status" value="1"/>
</dbReference>
<dbReference type="SUPFAM" id="SSF53850">
    <property type="entry name" value="Periplasmic binding protein-like II"/>
    <property type="match status" value="1"/>
</dbReference>
<dbReference type="PROSITE" id="PS51318">
    <property type="entry name" value="TAT"/>
    <property type="match status" value="1"/>
</dbReference>
<evidence type="ECO:0000313" key="5">
    <source>
        <dbReference type="EMBL" id="QGX93800.1"/>
    </source>
</evidence>
<comment type="similarity">
    <text evidence="1">Belongs to the bacterial solute-binding protein 1 family.</text>
</comment>
<dbReference type="PROSITE" id="PS51257">
    <property type="entry name" value="PROKAR_LIPOPROTEIN"/>
    <property type="match status" value="1"/>
</dbReference>
<keyword evidence="6" id="KW-1185">Reference proteome</keyword>
<dbReference type="Gene3D" id="3.40.190.10">
    <property type="entry name" value="Periplasmic binding protein-like II"/>
    <property type="match status" value="2"/>
</dbReference>
<evidence type="ECO:0000256" key="4">
    <source>
        <dbReference type="SAM" id="MobiDB-lite"/>
    </source>
</evidence>
<feature type="region of interest" description="Disordered" evidence="4">
    <location>
        <begin position="396"/>
        <end position="427"/>
    </location>
</feature>
<keyword evidence="3" id="KW-0732">Signal</keyword>
<feature type="region of interest" description="Disordered" evidence="4">
    <location>
        <begin position="24"/>
        <end position="67"/>
    </location>
</feature>
<dbReference type="EMBL" id="CP034345">
    <property type="protein sequence ID" value="QGX93800.1"/>
    <property type="molecule type" value="Genomic_DNA"/>
</dbReference>
<organism evidence="5 6">
    <name type="scientific">Haloplanus rallus</name>
    <dbReference type="NCBI Taxonomy" id="1816183"/>
    <lineage>
        <taxon>Archaea</taxon>
        <taxon>Methanobacteriati</taxon>
        <taxon>Methanobacteriota</taxon>
        <taxon>Stenosarchaea group</taxon>
        <taxon>Halobacteria</taxon>
        <taxon>Halobacteriales</taxon>
        <taxon>Haloferacaceae</taxon>
        <taxon>Haloplanus</taxon>
    </lineage>
</organism>
<protein>
    <submittedName>
        <fullName evidence="5">Extracellular solute-binding protein</fullName>
    </submittedName>
</protein>
<dbReference type="KEGG" id="hra:EI982_02865"/>
<keyword evidence="2" id="KW-0813">Transport</keyword>
<dbReference type="InterPro" id="IPR006059">
    <property type="entry name" value="SBP"/>
</dbReference>
<dbReference type="Proteomes" id="UP000428325">
    <property type="component" value="Chromosome"/>
</dbReference>
<dbReference type="RefSeq" id="WP_157688036.1">
    <property type="nucleotide sequence ID" value="NZ_CP034345.1"/>
</dbReference>